<dbReference type="InterPro" id="IPR027417">
    <property type="entry name" value="P-loop_NTPase"/>
</dbReference>
<dbReference type="Gene3D" id="3.40.50.300">
    <property type="entry name" value="P-loop containing nucleotide triphosphate hydrolases"/>
    <property type="match status" value="2"/>
</dbReference>
<evidence type="ECO:0000259" key="4">
    <source>
        <dbReference type="PROSITE" id="PS51192"/>
    </source>
</evidence>
<dbReference type="InterPro" id="IPR000008">
    <property type="entry name" value="C2_dom"/>
</dbReference>
<dbReference type="CDD" id="cd00030">
    <property type="entry name" value="C2"/>
    <property type="match status" value="1"/>
</dbReference>
<organism evidence="5 6">
    <name type="scientific">Durusdinium trenchii</name>
    <dbReference type="NCBI Taxonomy" id="1381693"/>
    <lineage>
        <taxon>Eukaryota</taxon>
        <taxon>Sar</taxon>
        <taxon>Alveolata</taxon>
        <taxon>Dinophyceae</taxon>
        <taxon>Suessiales</taxon>
        <taxon>Symbiodiniaceae</taxon>
        <taxon>Durusdinium</taxon>
    </lineage>
</organism>
<dbReference type="InterPro" id="IPR035892">
    <property type="entry name" value="C2_domain_sf"/>
</dbReference>
<dbReference type="Proteomes" id="UP001642484">
    <property type="component" value="Unassembled WGS sequence"/>
</dbReference>
<feature type="domain" description="Helicase ATP-binding" evidence="4">
    <location>
        <begin position="607"/>
        <end position="770"/>
    </location>
</feature>
<dbReference type="PROSITE" id="PS51192">
    <property type="entry name" value="HELICASE_ATP_BIND_1"/>
    <property type="match status" value="1"/>
</dbReference>
<reference evidence="5 6" key="1">
    <citation type="submission" date="2024-02" db="EMBL/GenBank/DDBJ databases">
        <authorList>
            <person name="Chen Y."/>
            <person name="Shah S."/>
            <person name="Dougan E. K."/>
            <person name="Thang M."/>
            <person name="Chan C."/>
        </authorList>
    </citation>
    <scope>NUCLEOTIDE SEQUENCE [LARGE SCALE GENOMIC DNA]</scope>
</reference>
<feature type="region of interest" description="Disordered" evidence="2">
    <location>
        <begin position="1012"/>
        <end position="1090"/>
    </location>
</feature>
<dbReference type="SUPFAM" id="SSF49562">
    <property type="entry name" value="C2 domain (Calcium/lipid-binding domain, CaLB)"/>
    <property type="match status" value="1"/>
</dbReference>
<sequence length="1328" mass="150561">MDELRQQLQQLLLSPLGDSALLAPQRCIELLQSAGCSADEALELIKDYKDEPHIRVKDFLELLTPEEAAEPSQAYLEVQELRGRLEKDHLDPEESGSLSRQTMADKMRHSLEELLLRIPSSSQDYAFVQLMLLMLKDATRSFEAEITMLQEELKEAQAENEMLKKQLEKAEEQVEEVQRKGATTVTLHITLKDQPAVVADTGDITYHGNIRDDATKCVISFPGKYPSGWGALVKEHHGKSVGCVFLCTPEDGLGTHEQDPDAEDGSCYCKAIYGERGWKELGYLKVVKSPCTEENMLKEKEKAKPMDIVVVAESAPAEERKRAEQEAEQKYEDNNRRAPWGCAWFPAWMKNGHKAVEKGQELQVVFFAGQKGEGKVHWDQLATADLWDGKGLGGSQKGEVAFLEKMWRETKNPAWRYEEVDVMQFLQNEFQLEQEVDARDKEKNCWRRGRIVGLPDASQTANDSKWVAEWTVECNEHREKFKSTHLMHTTDPIDKLIDKVGLDNLQKRLEQNLPYDVDVQLVSRTRLEDGDAALEVEVHVPHVKAIHMLRDQVLGGDLELQLNGSLSKFHDTEFEVQVDKTEFMERYERSLSALSKLTKHQESKLRQLHMPYSKEIHMSAPAGAGKTFVAVLFALDKIYENWDARRPILYIAPRPCLGLHFVHWLVSRHECLGLKGGNVQELLTRIVVMHKPYEKFVKLTLQGNRLVEEQVDAPEFALVVFDEAHELFSEEQMMAIHTDLQADQKLLLSDISQSAALRPKFPHIQHQVSLDEVVRSTKRIVAAAQAFELEKNGGVTTSCCGTNGPPLKTFMFETLNHDKKLFDQYSRYTIRAIWHVCRTYPTLRNFHRRIAIIVPDNKFLEKFQPMLQSELSATFTARNLRVKSFEESLRYLHAHHHHQKAAEDEVIVMDTIEEARGQEMMVVICVGLDEEIADTNKTDTLLTRAHIYQGITRAQLMAIVVDKLVQGGWLQFLATLKFNKKEFDSSLAFGEVSPKAASSIVKKQEEASLSKVVKEHGDELGQTEAGTGASGQRSEVAKERGDGADQTDQFALADQGPEQESSKVAKERAQDSGRFETSVWDTDSNDITSPSQRLLFDPRLHQATDVAAADPTEEEADADLMDTVNVQQGVLLEVWGSEDDGAFLSGDFLGECWLPPLGSLTAASKRYVLPLTNAPPETGATRYHSKKFSKVTCEGHLIVDASWTFPSETVPPLPDVKREEIMHTGKLKLNIIKAEGLRAPTDFQREGNDAYVCMYVKNEAFLQQEKIPKGFDENGWHLTALGRHERYWTTAVKKATRNPEWNEEKEFTFWTGAFERRTEQAYHLKLMS</sequence>
<protein>
    <recommendedName>
        <fullName evidence="7">Helicase ATP-binding domain-containing protein</fullName>
    </recommendedName>
</protein>
<accession>A0ABP0I3Y9</accession>
<keyword evidence="6" id="KW-1185">Reference proteome</keyword>
<dbReference type="Gene3D" id="2.60.40.150">
    <property type="entry name" value="C2 domain"/>
    <property type="match status" value="1"/>
</dbReference>
<dbReference type="PROSITE" id="PS50004">
    <property type="entry name" value="C2"/>
    <property type="match status" value="1"/>
</dbReference>
<evidence type="ECO:0000256" key="2">
    <source>
        <dbReference type="SAM" id="MobiDB-lite"/>
    </source>
</evidence>
<dbReference type="Pfam" id="PF00168">
    <property type="entry name" value="C2"/>
    <property type="match status" value="1"/>
</dbReference>
<dbReference type="SUPFAM" id="SSF52540">
    <property type="entry name" value="P-loop containing nucleoside triphosphate hydrolases"/>
    <property type="match status" value="1"/>
</dbReference>
<evidence type="ECO:0000313" key="6">
    <source>
        <dbReference type="Proteomes" id="UP001642484"/>
    </source>
</evidence>
<evidence type="ECO:0000313" key="5">
    <source>
        <dbReference type="EMBL" id="CAK8996696.1"/>
    </source>
</evidence>
<dbReference type="Pfam" id="PF00270">
    <property type="entry name" value="DEAD"/>
    <property type="match status" value="1"/>
</dbReference>
<evidence type="ECO:0000256" key="1">
    <source>
        <dbReference type="SAM" id="Coils"/>
    </source>
</evidence>
<evidence type="ECO:0000259" key="3">
    <source>
        <dbReference type="PROSITE" id="PS50004"/>
    </source>
</evidence>
<feature type="compositionally biased region" description="Polar residues" evidence="2">
    <location>
        <begin position="1079"/>
        <end position="1090"/>
    </location>
</feature>
<dbReference type="InterPro" id="IPR011545">
    <property type="entry name" value="DEAD/DEAH_box_helicase_dom"/>
</dbReference>
<dbReference type="InterPro" id="IPR014001">
    <property type="entry name" value="Helicase_ATP-bd"/>
</dbReference>
<keyword evidence="1" id="KW-0175">Coiled coil</keyword>
<gene>
    <name evidence="5" type="ORF">CCMP2556_LOCUS4556</name>
</gene>
<proteinExistence type="predicted"/>
<feature type="compositionally biased region" description="Basic and acidic residues" evidence="2">
    <location>
        <begin position="1060"/>
        <end position="1074"/>
    </location>
</feature>
<dbReference type="EMBL" id="CAXAMN010001891">
    <property type="protein sequence ID" value="CAK8996696.1"/>
    <property type="molecule type" value="Genomic_DNA"/>
</dbReference>
<evidence type="ECO:0008006" key="7">
    <source>
        <dbReference type="Google" id="ProtNLM"/>
    </source>
</evidence>
<feature type="coiled-coil region" evidence="1">
    <location>
        <begin position="139"/>
        <end position="180"/>
    </location>
</feature>
<feature type="domain" description="C2" evidence="3">
    <location>
        <begin position="1206"/>
        <end position="1328"/>
    </location>
</feature>
<name>A0ABP0I3Y9_9DINO</name>
<comment type="caution">
    <text evidence="5">The sequence shown here is derived from an EMBL/GenBank/DDBJ whole genome shotgun (WGS) entry which is preliminary data.</text>
</comment>